<evidence type="ECO:0000256" key="1">
    <source>
        <dbReference type="ARBA" id="ARBA00004141"/>
    </source>
</evidence>
<feature type="transmembrane region" description="Helical" evidence="7">
    <location>
        <begin position="62"/>
        <end position="80"/>
    </location>
</feature>
<dbReference type="PROSITE" id="PS50893">
    <property type="entry name" value="ABC_TRANSPORTER_2"/>
    <property type="match status" value="1"/>
</dbReference>
<dbReference type="GO" id="GO:0016887">
    <property type="term" value="F:ATP hydrolysis activity"/>
    <property type="evidence" value="ECO:0007669"/>
    <property type="project" value="InterPro"/>
</dbReference>
<evidence type="ECO:0000256" key="5">
    <source>
        <dbReference type="ARBA" id="ARBA00022989"/>
    </source>
</evidence>
<evidence type="ECO:0000256" key="2">
    <source>
        <dbReference type="ARBA" id="ARBA00022692"/>
    </source>
</evidence>
<dbReference type="SUPFAM" id="SSF52540">
    <property type="entry name" value="P-loop containing nucleoside triphosphate hydrolases"/>
    <property type="match status" value="1"/>
</dbReference>
<dbReference type="GO" id="GO:0016020">
    <property type="term" value="C:membrane"/>
    <property type="evidence" value="ECO:0007669"/>
    <property type="project" value="UniProtKB-SubCell"/>
</dbReference>
<proteinExistence type="predicted"/>
<dbReference type="PROSITE" id="PS50929">
    <property type="entry name" value="ABC_TM1F"/>
    <property type="match status" value="1"/>
</dbReference>
<protein>
    <recommendedName>
        <fullName evidence="11">ABC transporter domain-containing protein</fullName>
    </recommendedName>
</protein>
<keyword evidence="2 7" id="KW-0812">Transmembrane</keyword>
<dbReference type="GO" id="GO:0015421">
    <property type="term" value="F:ABC-type oligopeptide transporter activity"/>
    <property type="evidence" value="ECO:0007669"/>
    <property type="project" value="TreeGrafter"/>
</dbReference>
<accession>A0A6C0DMT2</accession>
<keyword evidence="4" id="KW-0067">ATP-binding</keyword>
<dbReference type="EMBL" id="MN739632">
    <property type="protein sequence ID" value="QHT17169.1"/>
    <property type="molecule type" value="Genomic_DNA"/>
</dbReference>
<comment type="subcellular location">
    <subcellularLocation>
        <location evidence="1">Membrane</location>
        <topology evidence="1">Multi-pass membrane protein</topology>
    </subcellularLocation>
</comment>
<dbReference type="InterPro" id="IPR036640">
    <property type="entry name" value="ABC1_TM_sf"/>
</dbReference>
<dbReference type="InterPro" id="IPR003593">
    <property type="entry name" value="AAA+_ATPase"/>
</dbReference>
<dbReference type="InterPro" id="IPR039421">
    <property type="entry name" value="Type_1_exporter"/>
</dbReference>
<sequence>MNIVYQLLLKFFNEEKINTTLMVLTTFILNIIQTNGISHISASIINSINNKNKIEVNTYFKYFVFICILIIICYSYYKYFQNKILTKLRQWIRNELVKTILLANNENFSEINFTKLNSPINRISSVSFMAFNDMITYILPNVTFLLIVSIYFLYKNVIFGGIFILGNIIFLLYLLYNWNSMLEHNNEYEKHVGDNESYLIEILNNIDKIIFRGQVNSEIENYSEKTNNSIDKAFSFYSNTNFHGIIMTIIMFITIFVCLGFIIYLFFKNKLDLKVFITFFTIILLYREKMMTIIQQIPDFIEFFGRSEAVLKHFNSMGMDIFKETKKYKDIDLQFKKIRFENISFKYASNDKPTFENLNLSIDTNDKIIGLTGLSGNGKSTIVKLLLKLYKLQSGNIYIDGENIEKIDANYIRENITYVNQTSKLFDKKIIDNILYGCNNIDSCNENLKEVLRYSTIRDLFKNLDIFNKSSGSLGENLSGGQRQVINIIGGLINPSKILILDEPTNALDPALKIEVLNLIKEFKKYKQCIIIITHDRDVYTILDEKIQI</sequence>
<evidence type="ECO:0000256" key="4">
    <source>
        <dbReference type="ARBA" id="ARBA00022840"/>
    </source>
</evidence>
<dbReference type="PROSITE" id="PS00211">
    <property type="entry name" value="ABC_TRANSPORTER_1"/>
    <property type="match status" value="1"/>
</dbReference>
<dbReference type="Pfam" id="PF00005">
    <property type="entry name" value="ABC_tran"/>
    <property type="match status" value="1"/>
</dbReference>
<name>A0A6C0DMT2_9ZZZZ</name>
<dbReference type="CDD" id="cd03228">
    <property type="entry name" value="ABCC_MRP_Like"/>
    <property type="match status" value="1"/>
</dbReference>
<feature type="transmembrane region" description="Helical" evidence="7">
    <location>
        <begin position="158"/>
        <end position="176"/>
    </location>
</feature>
<evidence type="ECO:0000259" key="9">
    <source>
        <dbReference type="PROSITE" id="PS50929"/>
    </source>
</evidence>
<dbReference type="InterPro" id="IPR017871">
    <property type="entry name" value="ABC_transporter-like_CS"/>
</dbReference>
<feature type="transmembrane region" description="Helical" evidence="7">
    <location>
        <begin position="21"/>
        <end position="42"/>
    </location>
</feature>
<dbReference type="Pfam" id="PF00664">
    <property type="entry name" value="ABC_membrane"/>
    <property type="match status" value="1"/>
</dbReference>
<dbReference type="PANTHER" id="PTHR43394">
    <property type="entry name" value="ATP-DEPENDENT PERMEASE MDL1, MITOCHONDRIAL"/>
    <property type="match status" value="1"/>
</dbReference>
<keyword evidence="6 7" id="KW-0472">Membrane</keyword>
<evidence type="ECO:0000256" key="6">
    <source>
        <dbReference type="ARBA" id="ARBA00023136"/>
    </source>
</evidence>
<dbReference type="GO" id="GO:0005524">
    <property type="term" value="F:ATP binding"/>
    <property type="evidence" value="ECO:0007669"/>
    <property type="project" value="UniProtKB-KW"/>
</dbReference>
<dbReference type="InterPro" id="IPR027417">
    <property type="entry name" value="P-loop_NTPase"/>
</dbReference>
<evidence type="ECO:0000259" key="8">
    <source>
        <dbReference type="PROSITE" id="PS50893"/>
    </source>
</evidence>
<feature type="transmembrane region" description="Helical" evidence="7">
    <location>
        <begin position="134"/>
        <end position="152"/>
    </location>
</feature>
<evidence type="ECO:0000256" key="3">
    <source>
        <dbReference type="ARBA" id="ARBA00022741"/>
    </source>
</evidence>
<dbReference type="AlphaFoldDB" id="A0A6C0DMT2"/>
<dbReference type="InterPro" id="IPR011527">
    <property type="entry name" value="ABC1_TM_dom"/>
</dbReference>
<feature type="transmembrane region" description="Helical" evidence="7">
    <location>
        <begin position="242"/>
        <end position="265"/>
    </location>
</feature>
<keyword evidence="5 7" id="KW-1133">Transmembrane helix</keyword>
<dbReference type="PANTHER" id="PTHR43394:SF1">
    <property type="entry name" value="ATP-BINDING CASSETTE SUB-FAMILY B MEMBER 10, MITOCHONDRIAL"/>
    <property type="match status" value="1"/>
</dbReference>
<reference evidence="10" key="1">
    <citation type="journal article" date="2020" name="Nature">
        <title>Giant virus diversity and host interactions through global metagenomics.</title>
        <authorList>
            <person name="Schulz F."/>
            <person name="Roux S."/>
            <person name="Paez-Espino D."/>
            <person name="Jungbluth S."/>
            <person name="Walsh D.A."/>
            <person name="Denef V.J."/>
            <person name="McMahon K.D."/>
            <person name="Konstantinidis K.T."/>
            <person name="Eloe-Fadrosh E.A."/>
            <person name="Kyrpides N.C."/>
            <person name="Woyke T."/>
        </authorList>
    </citation>
    <scope>NUCLEOTIDE SEQUENCE</scope>
    <source>
        <strain evidence="10">GVMAG-M-3300023174-24</strain>
    </source>
</reference>
<keyword evidence="3" id="KW-0547">Nucleotide-binding</keyword>
<evidence type="ECO:0000313" key="10">
    <source>
        <dbReference type="EMBL" id="QHT17169.1"/>
    </source>
</evidence>
<dbReference type="InterPro" id="IPR003439">
    <property type="entry name" value="ABC_transporter-like_ATP-bd"/>
</dbReference>
<evidence type="ECO:0008006" key="11">
    <source>
        <dbReference type="Google" id="ProtNLM"/>
    </source>
</evidence>
<feature type="domain" description="ABC transmembrane type-1" evidence="9">
    <location>
        <begin position="17"/>
        <end position="302"/>
    </location>
</feature>
<organism evidence="10">
    <name type="scientific">viral metagenome</name>
    <dbReference type="NCBI Taxonomy" id="1070528"/>
    <lineage>
        <taxon>unclassified sequences</taxon>
        <taxon>metagenomes</taxon>
        <taxon>organismal metagenomes</taxon>
    </lineage>
</organism>
<evidence type="ECO:0000256" key="7">
    <source>
        <dbReference type="SAM" id="Phobius"/>
    </source>
</evidence>
<dbReference type="Gene3D" id="1.20.1560.10">
    <property type="entry name" value="ABC transporter type 1, transmembrane domain"/>
    <property type="match status" value="1"/>
</dbReference>
<dbReference type="SUPFAM" id="SSF90123">
    <property type="entry name" value="ABC transporter transmembrane region"/>
    <property type="match status" value="1"/>
</dbReference>
<dbReference type="SMART" id="SM00382">
    <property type="entry name" value="AAA"/>
    <property type="match status" value="1"/>
</dbReference>
<feature type="domain" description="ABC transporter" evidence="8">
    <location>
        <begin position="338"/>
        <end position="549"/>
    </location>
</feature>
<dbReference type="Gene3D" id="3.40.50.300">
    <property type="entry name" value="P-loop containing nucleotide triphosphate hydrolases"/>
    <property type="match status" value="1"/>
</dbReference>